<dbReference type="Pfam" id="PF11799">
    <property type="entry name" value="IMS_C"/>
    <property type="match status" value="1"/>
</dbReference>
<dbReference type="CDD" id="cd03586">
    <property type="entry name" value="PolY_Pol_IV_kappa"/>
    <property type="match status" value="1"/>
</dbReference>
<keyword evidence="4" id="KW-1185">Reference proteome</keyword>
<dbReference type="Gene3D" id="3.30.1490.100">
    <property type="entry name" value="DNA polymerase, Y-family, little finger domain"/>
    <property type="match status" value="1"/>
</dbReference>
<dbReference type="GO" id="GO:0005829">
    <property type="term" value="C:cytosol"/>
    <property type="evidence" value="ECO:0007669"/>
    <property type="project" value="TreeGrafter"/>
</dbReference>
<evidence type="ECO:0000259" key="2">
    <source>
        <dbReference type="PROSITE" id="PS50173"/>
    </source>
</evidence>
<dbReference type="InterPro" id="IPR043128">
    <property type="entry name" value="Rev_trsase/Diguanyl_cyclase"/>
</dbReference>
<proteinExistence type="inferred from homology"/>
<evidence type="ECO:0000256" key="1">
    <source>
        <dbReference type="ARBA" id="ARBA00010945"/>
    </source>
</evidence>
<dbReference type="InterPro" id="IPR036775">
    <property type="entry name" value="DNA_pol_Y-fam_lit_finger_sf"/>
</dbReference>
<dbReference type="InterPro" id="IPR017961">
    <property type="entry name" value="DNA_pol_Y-fam_little_finger"/>
</dbReference>
<dbReference type="Gene3D" id="3.30.70.270">
    <property type="match status" value="1"/>
</dbReference>
<reference evidence="3 4" key="1">
    <citation type="submission" date="2019-01" db="EMBL/GenBank/DDBJ databases">
        <authorList>
            <consortium name="Pathogen Informatics"/>
        </authorList>
    </citation>
    <scope>NUCLEOTIDE SEQUENCE [LARGE SCALE GENOMIC DNA]</scope>
    <source>
        <strain evidence="3 4">NCTC10112</strain>
    </source>
</reference>
<keyword evidence="3" id="KW-0548">Nucleotidyltransferase</keyword>
<dbReference type="EC" id="2.7.7.7" evidence="3"/>
<comment type="similarity">
    <text evidence="1">Belongs to the DNA polymerase type-Y family.</text>
</comment>
<dbReference type="InterPro" id="IPR050116">
    <property type="entry name" value="DNA_polymerase-Y"/>
</dbReference>
<dbReference type="SUPFAM" id="SSF100879">
    <property type="entry name" value="Lesion bypass DNA polymerase (Y-family), little finger domain"/>
    <property type="match status" value="1"/>
</dbReference>
<evidence type="ECO:0000313" key="3">
    <source>
        <dbReference type="EMBL" id="VEU55187.1"/>
    </source>
</evidence>
<accession>A0A448ZVA8</accession>
<evidence type="ECO:0000313" key="4">
    <source>
        <dbReference type="Proteomes" id="UP000290482"/>
    </source>
</evidence>
<sequence>MDSFFVSCEKKNNPNLQNKLIAIAKEYKRSIASSMSSELKKMGFKAGDSIQIIKSKVKNLVVVEPHYELYTSVAHDIFNLLKNTFSNVIEIYSIDECFLEIFAQDDNFALKRAKEIQDTILEKINIPCSIGISYSKFLAKMSTNKAKPHGIILTNRKDIEPYFYDLKVEKIFGIGNNTAIKLNAGNIFTYRDLVNFNNKPFLRSIFGKNAEKVINELKGDQVNDKLIINADPQGIGNSMTFMEMDIENESQLIKSLEEIIKTVTYRLQSQNLQGNVFCLQIRNNDKKWESIQKKVQKYTNDYATIYKIAKELFYSFWKEDSIRGLGFRVSNLKTIFDENYSIDLFDNVKEDKIEDIIFSINYKLGKQVLKKGSQFILEQKAKPKSIKFLKEDYWKENATNEIKKEK</sequence>
<dbReference type="Proteomes" id="UP000290482">
    <property type="component" value="Chromosome"/>
</dbReference>
<organism evidence="3 4">
    <name type="scientific">Metamycoplasma orale</name>
    <name type="common">Mycoplasma orale</name>
    <dbReference type="NCBI Taxonomy" id="2121"/>
    <lineage>
        <taxon>Bacteria</taxon>
        <taxon>Bacillati</taxon>
        <taxon>Mycoplasmatota</taxon>
        <taxon>Mycoplasmoidales</taxon>
        <taxon>Metamycoplasmataceae</taxon>
        <taxon>Metamycoplasma</taxon>
    </lineage>
</organism>
<dbReference type="PROSITE" id="PS50173">
    <property type="entry name" value="UMUC"/>
    <property type="match status" value="1"/>
</dbReference>
<dbReference type="KEGG" id="mob:NCTC10112_00068"/>
<dbReference type="Gene3D" id="1.10.150.20">
    <property type="entry name" value="5' to 3' exonuclease, C-terminal subdomain"/>
    <property type="match status" value="1"/>
</dbReference>
<dbReference type="GO" id="GO:0003684">
    <property type="term" value="F:damaged DNA binding"/>
    <property type="evidence" value="ECO:0007669"/>
    <property type="project" value="InterPro"/>
</dbReference>
<dbReference type="EMBL" id="LR214940">
    <property type="protein sequence ID" value="VEU55187.1"/>
    <property type="molecule type" value="Genomic_DNA"/>
</dbReference>
<dbReference type="Pfam" id="PF00817">
    <property type="entry name" value="IMS"/>
    <property type="match status" value="1"/>
</dbReference>
<dbReference type="InterPro" id="IPR022880">
    <property type="entry name" value="DNApol_IV"/>
</dbReference>
<dbReference type="SUPFAM" id="SSF56672">
    <property type="entry name" value="DNA/RNA polymerases"/>
    <property type="match status" value="1"/>
</dbReference>
<dbReference type="InterPro" id="IPR043502">
    <property type="entry name" value="DNA/RNA_pol_sf"/>
</dbReference>
<dbReference type="GO" id="GO:0009432">
    <property type="term" value="P:SOS response"/>
    <property type="evidence" value="ECO:0007669"/>
    <property type="project" value="TreeGrafter"/>
</dbReference>
<protein>
    <submittedName>
        <fullName evidence="3">DNA polymerase IV</fullName>
        <ecNumber evidence="3">2.7.7.7</ecNumber>
    </submittedName>
</protein>
<feature type="domain" description="UmuC" evidence="2">
    <location>
        <begin position="1"/>
        <end position="175"/>
    </location>
</feature>
<keyword evidence="3" id="KW-0808">Transferase</keyword>
<dbReference type="AlphaFoldDB" id="A0A448ZVA8"/>
<name>A0A448ZVA8_METOS</name>
<dbReference type="GO" id="GO:0006281">
    <property type="term" value="P:DNA repair"/>
    <property type="evidence" value="ECO:0007669"/>
    <property type="project" value="InterPro"/>
</dbReference>
<dbReference type="GO" id="GO:0042276">
    <property type="term" value="P:error-prone translesion synthesis"/>
    <property type="evidence" value="ECO:0007669"/>
    <property type="project" value="TreeGrafter"/>
</dbReference>
<dbReference type="InterPro" id="IPR001126">
    <property type="entry name" value="UmuC"/>
</dbReference>
<dbReference type="Gene3D" id="3.40.1170.60">
    <property type="match status" value="1"/>
</dbReference>
<dbReference type="GO" id="GO:0003887">
    <property type="term" value="F:DNA-directed DNA polymerase activity"/>
    <property type="evidence" value="ECO:0007669"/>
    <property type="project" value="UniProtKB-EC"/>
</dbReference>
<gene>
    <name evidence="3" type="primary">dinP</name>
    <name evidence="3" type="ORF">NCTC10112_00068</name>
</gene>
<dbReference type="PANTHER" id="PTHR11076:SF33">
    <property type="entry name" value="DNA POLYMERASE KAPPA"/>
    <property type="match status" value="1"/>
</dbReference>
<dbReference type="PANTHER" id="PTHR11076">
    <property type="entry name" value="DNA REPAIR POLYMERASE UMUC / TRANSFERASE FAMILY MEMBER"/>
    <property type="match status" value="1"/>
</dbReference>